<feature type="region of interest" description="Disordered" evidence="1">
    <location>
        <begin position="114"/>
        <end position="133"/>
    </location>
</feature>
<gene>
    <name evidence="2" type="ORF">ABMA27_016711</name>
</gene>
<evidence type="ECO:0000313" key="2">
    <source>
        <dbReference type="EMBL" id="KAL0883297.1"/>
    </source>
</evidence>
<protein>
    <submittedName>
        <fullName evidence="2">Uncharacterized protein</fullName>
    </submittedName>
</protein>
<evidence type="ECO:0000256" key="1">
    <source>
        <dbReference type="SAM" id="MobiDB-lite"/>
    </source>
</evidence>
<sequence>MSEQDKKSGGGSGGSVVMVDKSSSSRHKPYRPTELQEEPAPDLHKRSKAPAVPSVAEVLKDATNTEPAAVERVEPERAMTSEKHMHVPKNKSSTDKRRGSSPDNLKMVPLDSAGKDMIASSPTPIPAQVEKVSDEATEKVAAKVAEKKAEEDSITDEITELRTPEAVAKEHSEWSDVEEAGGLPRNESRASRVSRAVRQFFCCGVAHNAPSEENISPREFSAL</sequence>
<reference evidence="2 3" key="1">
    <citation type="submission" date="2024-06" db="EMBL/GenBank/DDBJ databases">
        <title>A chromosome-level genome assembly of beet webworm, Loxostege sticticalis.</title>
        <authorList>
            <person name="Zhang Y."/>
        </authorList>
    </citation>
    <scope>NUCLEOTIDE SEQUENCE [LARGE SCALE GENOMIC DNA]</scope>
    <source>
        <strain evidence="2">AQ026</strain>
        <tissue evidence="2">Whole body</tissue>
    </source>
</reference>
<organism evidence="2 3">
    <name type="scientific">Loxostege sticticalis</name>
    <name type="common">Beet webworm moth</name>
    <dbReference type="NCBI Taxonomy" id="481309"/>
    <lineage>
        <taxon>Eukaryota</taxon>
        <taxon>Metazoa</taxon>
        <taxon>Ecdysozoa</taxon>
        <taxon>Arthropoda</taxon>
        <taxon>Hexapoda</taxon>
        <taxon>Insecta</taxon>
        <taxon>Pterygota</taxon>
        <taxon>Neoptera</taxon>
        <taxon>Endopterygota</taxon>
        <taxon>Lepidoptera</taxon>
        <taxon>Glossata</taxon>
        <taxon>Ditrysia</taxon>
        <taxon>Pyraloidea</taxon>
        <taxon>Crambidae</taxon>
        <taxon>Pyraustinae</taxon>
        <taxon>Loxostege</taxon>
    </lineage>
</organism>
<feature type="region of interest" description="Disordered" evidence="1">
    <location>
        <begin position="164"/>
        <end position="192"/>
    </location>
</feature>
<dbReference type="EMBL" id="JBEUOH010000009">
    <property type="protein sequence ID" value="KAL0883297.1"/>
    <property type="molecule type" value="Genomic_DNA"/>
</dbReference>
<feature type="region of interest" description="Disordered" evidence="1">
    <location>
        <begin position="1"/>
        <end position="109"/>
    </location>
</feature>
<dbReference type="Proteomes" id="UP001549920">
    <property type="component" value="Unassembled WGS sequence"/>
</dbReference>
<comment type="caution">
    <text evidence="2">The sequence shown here is derived from an EMBL/GenBank/DDBJ whole genome shotgun (WGS) entry which is preliminary data.</text>
</comment>
<feature type="compositionally biased region" description="Basic and acidic residues" evidence="1">
    <location>
        <begin position="69"/>
        <end position="85"/>
    </location>
</feature>
<proteinExistence type="predicted"/>
<keyword evidence="3" id="KW-1185">Reference proteome</keyword>
<feature type="compositionally biased region" description="Basic and acidic residues" evidence="1">
    <location>
        <begin position="164"/>
        <end position="174"/>
    </location>
</feature>
<accession>A0ABR3I3C5</accession>
<evidence type="ECO:0000313" key="3">
    <source>
        <dbReference type="Proteomes" id="UP001549920"/>
    </source>
</evidence>
<name>A0ABR3I3C5_LOXSC</name>